<evidence type="ECO:0000313" key="1">
    <source>
        <dbReference type="EMBL" id="CAG8634526.1"/>
    </source>
</evidence>
<organism evidence="1 2">
    <name type="scientific">Racocetra persica</name>
    <dbReference type="NCBI Taxonomy" id="160502"/>
    <lineage>
        <taxon>Eukaryota</taxon>
        <taxon>Fungi</taxon>
        <taxon>Fungi incertae sedis</taxon>
        <taxon>Mucoromycota</taxon>
        <taxon>Glomeromycotina</taxon>
        <taxon>Glomeromycetes</taxon>
        <taxon>Diversisporales</taxon>
        <taxon>Gigasporaceae</taxon>
        <taxon>Racocetra</taxon>
    </lineage>
</organism>
<sequence>KTNSNTEKSGLVNGVMGMVVDIYELGTISAVLRGHITVE</sequence>
<comment type="caution">
    <text evidence="1">The sequence shown here is derived from an EMBL/GenBank/DDBJ whole genome shotgun (WGS) entry which is preliminary data.</text>
</comment>
<reference evidence="1" key="1">
    <citation type="submission" date="2021-06" db="EMBL/GenBank/DDBJ databases">
        <authorList>
            <person name="Kallberg Y."/>
            <person name="Tangrot J."/>
            <person name="Rosling A."/>
        </authorList>
    </citation>
    <scope>NUCLEOTIDE SEQUENCE</scope>
    <source>
        <strain evidence="1">MA461A</strain>
    </source>
</reference>
<evidence type="ECO:0000313" key="2">
    <source>
        <dbReference type="Proteomes" id="UP000789920"/>
    </source>
</evidence>
<dbReference type="Proteomes" id="UP000789920">
    <property type="component" value="Unassembled WGS sequence"/>
</dbReference>
<keyword evidence="2" id="KW-1185">Reference proteome</keyword>
<name>A0ACA9N663_9GLOM</name>
<gene>
    <name evidence="1" type="ORF">RPERSI_LOCUS7240</name>
</gene>
<feature type="non-terminal residue" evidence="1">
    <location>
        <position position="1"/>
    </location>
</feature>
<dbReference type="EMBL" id="CAJVQC010012089">
    <property type="protein sequence ID" value="CAG8634526.1"/>
    <property type="molecule type" value="Genomic_DNA"/>
</dbReference>
<accession>A0ACA9N663</accession>
<protein>
    <submittedName>
        <fullName evidence="1">3709_t:CDS:1</fullName>
    </submittedName>
</protein>
<proteinExistence type="predicted"/>